<dbReference type="PRINTS" id="PR00344">
    <property type="entry name" value="BCTRLSENSOR"/>
</dbReference>
<dbReference type="Pfam" id="PF00072">
    <property type="entry name" value="Response_reg"/>
    <property type="match status" value="1"/>
</dbReference>
<dbReference type="SUPFAM" id="SSF47384">
    <property type="entry name" value="Homodimeric domain of signal transducing histidine kinase"/>
    <property type="match status" value="1"/>
</dbReference>
<comment type="caution">
    <text evidence="24">The sequence shown here is derived from an EMBL/GenBank/DDBJ whole genome shotgun (WGS) entry which is preliminary data.</text>
</comment>
<dbReference type="CDD" id="cd00082">
    <property type="entry name" value="HisKA"/>
    <property type="match status" value="1"/>
</dbReference>
<dbReference type="Gene3D" id="1.20.120.160">
    <property type="entry name" value="HPT domain"/>
    <property type="match status" value="1"/>
</dbReference>
<evidence type="ECO:0000259" key="23">
    <source>
        <dbReference type="PROSITE" id="PS50894"/>
    </source>
</evidence>
<evidence type="ECO:0000256" key="6">
    <source>
        <dbReference type="ARBA" id="ARBA00022679"/>
    </source>
</evidence>
<keyword evidence="8" id="KW-0547">Nucleotide-binding</keyword>
<evidence type="ECO:0000256" key="11">
    <source>
        <dbReference type="ARBA" id="ARBA00022989"/>
    </source>
</evidence>
<organism evidence="24 25">
    <name type="scientific">Emticicia aquatilis</name>
    <dbReference type="NCBI Taxonomy" id="1537369"/>
    <lineage>
        <taxon>Bacteria</taxon>
        <taxon>Pseudomonadati</taxon>
        <taxon>Bacteroidota</taxon>
        <taxon>Cytophagia</taxon>
        <taxon>Cytophagales</taxon>
        <taxon>Leadbetterellaceae</taxon>
        <taxon>Emticicia</taxon>
    </lineage>
</organism>
<dbReference type="EMBL" id="BMKK01000004">
    <property type="protein sequence ID" value="GGD58551.1"/>
    <property type="molecule type" value="Genomic_DNA"/>
</dbReference>
<dbReference type="InterPro" id="IPR003594">
    <property type="entry name" value="HATPase_dom"/>
</dbReference>
<dbReference type="Proteomes" id="UP000609064">
    <property type="component" value="Unassembled WGS sequence"/>
</dbReference>
<keyword evidence="11" id="KW-1133">Transmembrane helix</keyword>
<reference evidence="24" key="2">
    <citation type="submission" date="2020-09" db="EMBL/GenBank/DDBJ databases">
        <authorList>
            <person name="Sun Q."/>
            <person name="Zhou Y."/>
        </authorList>
    </citation>
    <scope>NUCLEOTIDE SEQUENCE</scope>
    <source>
        <strain evidence="24">CGMCC 1.15958</strain>
    </source>
</reference>
<dbReference type="RefSeq" id="WP_188766253.1">
    <property type="nucleotide sequence ID" value="NZ_BMKK01000004.1"/>
</dbReference>
<keyword evidence="9" id="KW-0418">Kinase</keyword>
<dbReference type="AlphaFoldDB" id="A0A916YRV1"/>
<keyword evidence="4" id="KW-1003">Cell membrane</keyword>
<dbReference type="InterPro" id="IPR000014">
    <property type="entry name" value="PAS"/>
</dbReference>
<evidence type="ECO:0000256" key="15">
    <source>
        <dbReference type="ARBA" id="ARBA00068150"/>
    </source>
</evidence>
<evidence type="ECO:0000256" key="5">
    <source>
        <dbReference type="ARBA" id="ARBA00022553"/>
    </source>
</evidence>
<dbReference type="Pfam" id="PF00512">
    <property type="entry name" value="HisKA"/>
    <property type="match status" value="1"/>
</dbReference>
<dbReference type="InterPro" id="IPR000700">
    <property type="entry name" value="PAS-assoc_C"/>
</dbReference>
<evidence type="ECO:0000313" key="24">
    <source>
        <dbReference type="EMBL" id="GGD58551.1"/>
    </source>
</evidence>
<evidence type="ECO:0000256" key="2">
    <source>
        <dbReference type="ARBA" id="ARBA00004651"/>
    </source>
</evidence>
<comment type="subcellular location">
    <subcellularLocation>
        <location evidence="2">Cell membrane</location>
        <topology evidence="2">Multi-pass membrane protein</topology>
    </subcellularLocation>
</comment>
<dbReference type="SUPFAM" id="SSF47226">
    <property type="entry name" value="Histidine-containing phosphotransfer domain, HPT domain"/>
    <property type="match status" value="1"/>
</dbReference>
<evidence type="ECO:0000259" key="19">
    <source>
        <dbReference type="PROSITE" id="PS50109"/>
    </source>
</evidence>
<accession>A0A916YRV1</accession>
<dbReference type="GO" id="GO:0005524">
    <property type="term" value="F:ATP binding"/>
    <property type="evidence" value="ECO:0007669"/>
    <property type="project" value="UniProtKB-KW"/>
</dbReference>
<dbReference type="SUPFAM" id="SSF52172">
    <property type="entry name" value="CheY-like"/>
    <property type="match status" value="1"/>
</dbReference>
<dbReference type="PANTHER" id="PTHR45339:SF1">
    <property type="entry name" value="HYBRID SIGNAL TRANSDUCTION HISTIDINE KINASE J"/>
    <property type="match status" value="1"/>
</dbReference>
<reference evidence="24" key="1">
    <citation type="journal article" date="2014" name="Int. J. Syst. Evol. Microbiol.">
        <title>Complete genome sequence of Corynebacterium casei LMG S-19264T (=DSM 44701T), isolated from a smear-ripened cheese.</title>
        <authorList>
            <consortium name="US DOE Joint Genome Institute (JGI-PGF)"/>
            <person name="Walter F."/>
            <person name="Albersmeier A."/>
            <person name="Kalinowski J."/>
            <person name="Ruckert C."/>
        </authorList>
    </citation>
    <scope>NUCLEOTIDE SEQUENCE</scope>
    <source>
        <strain evidence="24">CGMCC 1.15958</strain>
    </source>
</reference>
<dbReference type="InterPro" id="IPR008207">
    <property type="entry name" value="Sig_transdc_His_kin_Hpt_dom"/>
</dbReference>
<protein>
    <recommendedName>
        <fullName evidence="15">Sensory/regulatory protein RpfC</fullName>
        <ecNumber evidence="3">2.7.13.3</ecNumber>
    </recommendedName>
</protein>
<keyword evidence="18" id="KW-0175">Coiled coil</keyword>
<dbReference type="PROSITE" id="PS50113">
    <property type="entry name" value="PAC"/>
    <property type="match status" value="1"/>
</dbReference>
<feature type="modified residue" description="Phosphohistidine" evidence="16">
    <location>
        <position position="754"/>
    </location>
</feature>
<evidence type="ECO:0000256" key="9">
    <source>
        <dbReference type="ARBA" id="ARBA00022777"/>
    </source>
</evidence>
<feature type="domain" description="PAS" evidence="21">
    <location>
        <begin position="180"/>
        <end position="226"/>
    </location>
</feature>
<feature type="domain" description="PAC" evidence="22">
    <location>
        <begin position="252"/>
        <end position="306"/>
    </location>
</feature>
<dbReference type="SMART" id="SM00086">
    <property type="entry name" value="PAC"/>
    <property type="match status" value="1"/>
</dbReference>
<dbReference type="PROSITE" id="PS50109">
    <property type="entry name" value="HIS_KIN"/>
    <property type="match status" value="1"/>
</dbReference>
<dbReference type="InterPro" id="IPR036890">
    <property type="entry name" value="HATPase_C_sf"/>
</dbReference>
<dbReference type="InterPro" id="IPR003661">
    <property type="entry name" value="HisK_dim/P_dom"/>
</dbReference>
<dbReference type="PROSITE" id="PS50110">
    <property type="entry name" value="RESPONSE_REGULATORY"/>
    <property type="match status" value="1"/>
</dbReference>
<dbReference type="Gene3D" id="3.30.450.20">
    <property type="entry name" value="PAS domain"/>
    <property type="match status" value="1"/>
</dbReference>
<keyword evidence="13" id="KW-0472">Membrane</keyword>
<dbReference type="FunFam" id="1.10.287.130:FF:000002">
    <property type="entry name" value="Two-component osmosensing histidine kinase"/>
    <property type="match status" value="1"/>
</dbReference>
<dbReference type="Pfam" id="PF01627">
    <property type="entry name" value="Hpt"/>
    <property type="match status" value="1"/>
</dbReference>
<evidence type="ECO:0000256" key="17">
    <source>
        <dbReference type="PROSITE-ProRule" id="PRU00169"/>
    </source>
</evidence>
<dbReference type="InterPro" id="IPR011006">
    <property type="entry name" value="CheY-like_superfamily"/>
</dbReference>
<dbReference type="PROSITE" id="PS50894">
    <property type="entry name" value="HPT"/>
    <property type="match status" value="1"/>
</dbReference>
<name>A0A916YRV1_9BACT</name>
<dbReference type="SUPFAM" id="SSF55785">
    <property type="entry name" value="PYP-like sensor domain (PAS domain)"/>
    <property type="match status" value="1"/>
</dbReference>
<feature type="domain" description="Response regulatory" evidence="20">
    <location>
        <begin position="567"/>
        <end position="681"/>
    </location>
</feature>
<dbReference type="SMART" id="SM00448">
    <property type="entry name" value="REC"/>
    <property type="match status" value="1"/>
</dbReference>
<dbReference type="InterPro" id="IPR001610">
    <property type="entry name" value="PAC"/>
</dbReference>
<proteinExistence type="predicted"/>
<evidence type="ECO:0000256" key="3">
    <source>
        <dbReference type="ARBA" id="ARBA00012438"/>
    </source>
</evidence>
<keyword evidence="12" id="KW-0902">Two-component regulatory system</keyword>
<dbReference type="Gene3D" id="3.30.565.10">
    <property type="entry name" value="Histidine kinase-like ATPase, C-terminal domain"/>
    <property type="match status" value="1"/>
</dbReference>
<evidence type="ECO:0000256" key="13">
    <source>
        <dbReference type="ARBA" id="ARBA00023136"/>
    </source>
</evidence>
<dbReference type="GO" id="GO:0000155">
    <property type="term" value="F:phosphorelay sensor kinase activity"/>
    <property type="evidence" value="ECO:0007669"/>
    <property type="project" value="InterPro"/>
</dbReference>
<evidence type="ECO:0000256" key="1">
    <source>
        <dbReference type="ARBA" id="ARBA00000085"/>
    </source>
</evidence>
<evidence type="ECO:0000256" key="7">
    <source>
        <dbReference type="ARBA" id="ARBA00022692"/>
    </source>
</evidence>
<evidence type="ECO:0000256" key="18">
    <source>
        <dbReference type="SAM" id="Coils"/>
    </source>
</evidence>
<dbReference type="InterPro" id="IPR035965">
    <property type="entry name" value="PAS-like_dom_sf"/>
</dbReference>
<dbReference type="CDD" id="cd16922">
    <property type="entry name" value="HATPase_EvgS-ArcB-TorS-like"/>
    <property type="match status" value="1"/>
</dbReference>
<dbReference type="CDD" id="cd17546">
    <property type="entry name" value="REC_hyHK_CKI1_RcsC-like"/>
    <property type="match status" value="1"/>
</dbReference>
<dbReference type="GO" id="GO:0005886">
    <property type="term" value="C:plasma membrane"/>
    <property type="evidence" value="ECO:0007669"/>
    <property type="project" value="UniProtKB-SubCell"/>
</dbReference>
<dbReference type="InterPro" id="IPR001789">
    <property type="entry name" value="Sig_transdc_resp-reg_receiver"/>
</dbReference>
<dbReference type="EC" id="2.7.13.3" evidence="3"/>
<evidence type="ECO:0000256" key="16">
    <source>
        <dbReference type="PROSITE-ProRule" id="PRU00110"/>
    </source>
</evidence>
<evidence type="ECO:0000256" key="4">
    <source>
        <dbReference type="ARBA" id="ARBA00022475"/>
    </source>
</evidence>
<feature type="domain" description="HPt" evidence="23">
    <location>
        <begin position="715"/>
        <end position="811"/>
    </location>
</feature>
<evidence type="ECO:0000256" key="10">
    <source>
        <dbReference type="ARBA" id="ARBA00022840"/>
    </source>
</evidence>
<dbReference type="NCBIfam" id="TIGR00229">
    <property type="entry name" value="sensory_box"/>
    <property type="match status" value="1"/>
</dbReference>
<feature type="modified residue" description="4-aspartylphosphate" evidence="17">
    <location>
        <position position="616"/>
    </location>
</feature>
<keyword evidence="10" id="KW-0067">ATP-binding</keyword>
<dbReference type="SUPFAM" id="SSF55874">
    <property type="entry name" value="ATPase domain of HSP90 chaperone/DNA topoisomerase II/histidine kinase"/>
    <property type="match status" value="1"/>
</dbReference>
<dbReference type="InterPro" id="IPR004358">
    <property type="entry name" value="Sig_transdc_His_kin-like_C"/>
</dbReference>
<gene>
    <name evidence="24" type="ORF">GCM10011514_23240</name>
</gene>
<dbReference type="InterPro" id="IPR036097">
    <property type="entry name" value="HisK_dim/P_sf"/>
</dbReference>
<dbReference type="SMART" id="SM00388">
    <property type="entry name" value="HisKA"/>
    <property type="match status" value="1"/>
</dbReference>
<dbReference type="CDD" id="cd00130">
    <property type="entry name" value="PAS"/>
    <property type="match status" value="1"/>
</dbReference>
<keyword evidence="25" id="KW-1185">Reference proteome</keyword>
<evidence type="ECO:0000256" key="12">
    <source>
        <dbReference type="ARBA" id="ARBA00023012"/>
    </source>
</evidence>
<dbReference type="PANTHER" id="PTHR45339">
    <property type="entry name" value="HYBRID SIGNAL TRANSDUCTION HISTIDINE KINASE J"/>
    <property type="match status" value="1"/>
</dbReference>
<evidence type="ECO:0000259" key="20">
    <source>
        <dbReference type="PROSITE" id="PS50110"/>
    </source>
</evidence>
<dbReference type="PROSITE" id="PS50112">
    <property type="entry name" value="PAS"/>
    <property type="match status" value="1"/>
</dbReference>
<dbReference type="Pfam" id="PF02518">
    <property type="entry name" value="HATPase_c"/>
    <property type="match status" value="1"/>
</dbReference>
<dbReference type="InterPro" id="IPR036641">
    <property type="entry name" value="HPT_dom_sf"/>
</dbReference>
<keyword evidence="5 17" id="KW-0597">Phosphoprotein</keyword>
<feature type="domain" description="Histidine kinase" evidence="19">
    <location>
        <begin position="324"/>
        <end position="545"/>
    </location>
</feature>
<keyword evidence="7" id="KW-0812">Transmembrane</keyword>
<dbReference type="Gene3D" id="3.40.50.2300">
    <property type="match status" value="1"/>
</dbReference>
<dbReference type="Pfam" id="PF13426">
    <property type="entry name" value="PAS_9"/>
    <property type="match status" value="1"/>
</dbReference>
<dbReference type="Gene3D" id="1.10.287.130">
    <property type="match status" value="1"/>
</dbReference>
<comment type="subunit">
    <text evidence="14">At low DSF concentrations, interacts with RpfF.</text>
</comment>
<feature type="coiled-coil region" evidence="18">
    <location>
        <begin position="290"/>
        <end position="324"/>
    </location>
</feature>
<dbReference type="SMART" id="SM00387">
    <property type="entry name" value="HATPase_c"/>
    <property type="match status" value="1"/>
</dbReference>
<sequence length="811" mass="91656">MEAGIKIDVAREISLLYELSLSIGNSLELKKNCADFLNVWMRQKNIDFGSIWLKNKVLDLPNSENFTLIYANPEFSTDKKEITLNHYFMSHLEGNGGVCVKSDTLHFQEIITEKNITDGCYWVIPLPQLGFIKFYFSPKNLSQVAFDSSEVKKASKVIRKFGVTLQSCLLHNQVIGYQDELKKLAVVAEKTDNAIVISDNKGRIEWVNEGFSRVSGFHLDEVKGKTPGEVLQGAGTNPETKKFIGEQLRQRNSFRTEILNYSKTGTPYWIELSIQPIFDEEGKLTNFIAVESDITERKNYESELRQAKEKAEEASRVKQEFMAVVSHEIRTPLNAIMGMTNLIQKTSLSPLQSDYISTVQISAENLQGIINSILDFSKIEAGKMSLQKIPFNLKKILQNIISSNEFKAEQKGIGLFLKFDEKLNVTLLGDSIRLSQVLLNLVSNAIKFTDTGKITIEARVVTKMNNALVVEFNVIDTGKGIANEKQKLIFESFTQEDSSISRKYGGTGLGLSISKQLVELMGGDLRVRSELGEGSTFSFVVGFPISQEPIEEAKQNHLSSNTLIGKKILLVEDNAMNQFFAQKLLEGWGMKVDIAQNGREGVEKFRAKYYDGILMDIQMPEMDGFQATKLIRTESTKVPIIALTALVVDEEIEHFSRVGMNDYIAKPFVADELMQKLIKHISVSQTYSISSPKVKVEEVEKLYNNQLLAQMMKGNTVQIRQMETLFVQQSEDALKQFSELYTQQNWKQIGLLAHKIKASIDMLQITPLKQPIRQLETLGKQEKESPEIAPLIKYTTEILRRVCDEIQLSHQ</sequence>
<evidence type="ECO:0000256" key="14">
    <source>
        <dbReference type="ARBA" id="ARBA00064003"/>
    </source>
</evidence>
<keyword evidence="6" id="KW-0808">Transferase</keyword>
<evidence type="ECO:0000256" key="8">
    <source>
        <dbReference type="ARBA" id="ARBA00022741"/>
    </source>
</evidence>
<dbReference type="FunFam" id="3.30.565.10:FF:000010">
    <property type="entry name" value="Sensor histidine kinase RcsC"/>
    <property type="match status" value="1"/>
</dbReference>
<dbReference type="InterPro" id="IPR005467">
    <property type="entry name" value="His_kinase_dom"/>
</dbReference>
<comment type="catalytic activity">
    <reaction evidence="1">
        <text>ATP + protein L-histidine = ADP + protein N-phospho-L-histidine.</text>
        <dbReference type="EC" id="2.7.13.3"/>
    </reaction>
</comment>
<evidence type="ECO:0000259" key="21">
    <source>
        <dbReference type="PROSITE" id="PS50112"/>
    </source>
</evidence>
<evidence type="ECO:0000259" key="22">
    <source>
        <dbReference type="PROSITE" id="PS50113"/>
    </source>
</evidence>
<evidence type="ECO:0000313" key="25">
    <source>
        <dbReference type="Proteomes" id="UP000609064"/>
    </source>
</evidence>